<evidence type="ECO:0000256" key="18">
    <source>
        <dbReference type="SAM" id="SignalP"/>
    </source>
</evidence>
<feature type="disulfide bond" evidence="13">
    <location>
        <begin position="328"/>
        <end position="337"/>
    </location>
</feature>
<evidence type="ECO:0000256" key="16">
    <source>
        <dbReference type="SAM" id="MobiDB-lite"/>
    </source>
</evidence>
<feature type="domain" description="EGF-like" evidence="19">
    <location>
        <begin position="340"/>
        <end position="376"/>
    </location>
</feature>
<dbReference type="STRING" id="8030.ENSSSAP00000005896"/>
<dbReference type="InterPro" id="IPR001007">
    <property type="entry name" value="VWF_dom"/>
</dbReference>
<feature type="domain" description="EGF-like" evidence="19">
    <location>
        <begin position="416"/>
        <end position="452"/>
    </location>
</feature>
<feature type="domain" description="EGF-like" evidence="19">
    <location>
        <begin position="300"/>
        <end position="338"/>
    </location>
</feature>
<dbReference type="FunFam" id="2.10.25.10:FF:000824">
    <property type="entry name" value="Delta-like protein"/>
    <property type="match status" value="1"/>
</dbReference>
<dbReference type="Pfam" id="PF21700">
    <property type="entry name" value="EGF_DL_JAG"/>
    <property type="match status" value="1"/>
</dbReference>
<comment type="subcellular location">
    <subcellularLocation>
        <location evidence="1 15">Membrane</location>
        <topology evidence="1 15">Single-pass type I membrane protein</topology>
    </subcellularLocation>
</comment>
<dbReference type="PROSITE" id="PS01186">
    <property type="entry name" value="EGF_2"/>
    <property type="match status" value="10"/>
</dbReference>
<sequence length="1251" mass="136833">MWNCMWISNCLSIVCVLLTVWTEVSQSSGYFELQLIAVQNANGELSDGDCCDGERNTQDLRCSSDECDTYFRVCLKEYQTDVTTKGLCIYGTGSTNVIGGNSFQFKSAKNNQNRNNDGGKIVIPFQFAWPVSYTLIVEAWDWDNGTHSSSGEDLLIERSVRKERINPGDDRQTIQYNGLTASFEYSIRVRCDENYYGSKCNKLCRPRDDWHGHYVCDQFGNRGCMEGWIGTYCTTAICKQGCNLLQGFCSAPGECTCTYGWQGPFCDNCLPYPGCVHGTCVKPWQCTCEKNWGGLLCEKDLNYCGTNKPCKNGGTCMNTEPDEYNCACPDGYSGKNCEIAEHACVSNPCANGGTCHEVPSGFECHCPAGWAGPTCAKDTDECASNPCAQGGTCIDMENGFECLCLPQWAGKTCQIDANECMGKPCLNAYSCKNLIGGYHCACFRGWAGQNCDINVNSCHGQCQNGATCKEGQRGYVCACSPGFVGRHCDIQRNSCASGPCRNGGRCHTLLDSFMCECPHGYTGTTCEVQSNLCSPNPCQNKAQCHSLMDDFYCACHDDYEGKTCSELKDHCKTNPCEVIDSCTVAVATNGTREGVWHISSNVCGPHGRCISQPAGNFTCSCESGFTGTYCHENINDCVPPPCKNGGTCIDGISSFKCFCPDGWEGMLCDMDVNECSRNPCKNGGRCVNLLNDFYCQCQDNWKGKTCHSRESQCDSSTCSNGGTCFDHGDTFRCTCLSGWGGSTCNTAKNSTCDSNPCENGGTCVGGGDAYTCICKDGWEGPTCAHNANDCNPQPCYNGGVCVDGVNWFRCECAPGFAGPDCRINIDECQSSPCAYGSTCVDEINSFLCVCPLGRAGPHCQEFIGIGKACRYSGLQFPHGSRWEEECNTCQCVNGIVRCSKVRCGRRPCLLQRGGAGPDSSSPCPRGQECVEHQFLTCFAKPCHQWGVCSTPDPPPPLHTQCEPNSGYLDNSCARITLIFNRDKVPQGTTVENICSELRYLPIAQTLAQDCTLLILCDLSYSNSDAVEVAMSYDQDGQEQNGDRGQIQEAASAIVGALSKRHNSTVMLAVVEVKVETQVMPQSVDHLVPVLCVVFSVLWIFCIVVCVWWTRKRKKERERESAAEDSTVNNQLEPLRVSLPQHKDNRGKDIQHECKKLMSPPDRTCDGAEGEEEEDEEEEELRRGGMELDKFSTQKCSLAGVQDKEMGKGGVICTTRSAPVKPPHRTAYSPKDNRCKNLNTANVSEDVKDHYV</sequence>
<dbReference type="InterPro" id="IPR001774">
    <property type="entry name" value="DSL"/>
</dbReference>
<dbReference type="FunFam" id="2.10.25.10:FF:000148">
    <property type="entry name" value="Delta-like protein"/>
    <property type="match status" value="1"/>
</dbReference>
<dbReference type="GO" id="GO:1901222">
    <property type="term" value="P:regulation of non-canonical NF-kappaB signal transduction"/>
    <property type="evidence" value="ECO:0007669"/>
    <property type="project" value="UniProtKB-ARBA"/>
</dbReference>
<comment type="function">
    <text evidence="15">Putative Notch ligand involved in the mediation of Notch signaling.</text>
</comment>
<keyword evidence="4 15" id="KW-0812">Transmembrane</keyword>
<evidence type="ECO:0000256" key="17">
    <source>
        <dbReference type="SAM" id="Phobius"/>
    </source>
</evidence>
<evidence type="ECO:0000313" key="22">
    <source>
        <dbReference type="RefSeq" id="XP_014045806.1"/>
    </source>
</evidence>
<feature type="disulfide bond" evidence="13">
    <location>
        <begin position="404"/>
        <end position="413"/>
    </location>
</feature>
<feature type="domain" description="EGF-like" evidence="19">
    <location>
        <begin position="454"/>
        <end position="489"/>
    </location>
</feature>
<evidence type="ECO:0000256" key="12">
    <source>
        <dbReference type="ARBA" id="ARBA00023180"/>
    </source>
</evidence>
<dbReference type="KEGG" id="sasa:106599208"/>
<feature type="disulfide bond" evidence="13">
    <location>
        <begin position="555"/>
        <end position="564"/>
    </location>
</feature>
<dbReference type="FunFam" id="2.10.25.10:FF:000146">
    <property type="entry name" value="Putative neurogenic locus notch"/>
    <property type="match status" value="1"/>
</dbReference>
<dbReference type="Pfam" id="PF25024">
    <property type="entry name" value="EGF_TEN"/>
    <property type="match status" value="1"/>
</dbReference>
<keyword evidence="5 15" id="KW-0732">Signal</keyword>
<dbReference type="CDD" id="cd00054">
    <property type="entry name" value="EGF_CA"/>
    <property type="match status" value="12"/>
</dbReference>
<dbReference type="Proteomes" id="UP001652741">
    <property type="component" value="Chromosome ssa01"/>
</dbReference>
<dbReference type="PROSITE" id="PS00010">
    <property type="entry name" value="ASX_HYDROXYL"/>
    <property type="match status" value="7"/>
</dbReference>
<dbReference type="SMART" id="SM00181">
    <property type="entry name" value="EGF"/>
    <property type="match status" value="16"/>
</dbReference>
<dbReference type="Gene3D" id="2.10.25.140">
    <property type="match status" value="1"/>
</dbReference>
<feature type="disulfide bond" evidence="14">
    <location>
        <begin position="204"/>
        <end position="216"/>
    </location>
</feature>
<feature type="domain" description="EGF-like" evidence="19">
    <location>
        <begin position="593"/>
        <end position="631"/>
    </location>
</feature>
<evidence type="ECO:0000256" key="10">
    <source>
        <dbReference type="ARBA" id="ARBA00023136"/>
    </source>
</evidence>
<feature type="domain" description="DSL" evidence="20">
    <location>
        <begin position="189"/>
        <end position="233"/>
    </location>
</feature>
<dbReference type="InterPro" id="IPR001881">
    <property type="entry name" value="EGF-like_Ca-bd_dom"/>
</dbReference>
<evidence type="ECO:0000256" key="7">
    <source>
        <dbReference type="ARBA" id="ARBA00022837"/>
    </source>
</evidence>
<dbReference type="Pfam" id="PF12661">
    <property type="entry name" value="hEGF"/>
    <property type="match status" value="1"/>
</dbReference>
<feature type="domain" description="EGF-like" evidence="19">
    <location>
        <begin position="378"/>
        <end position="414"/>
    </location>
</feature>
<dbReference type="GO" id="GO:0016020">
    <property type="term" value="C:membrane"/>
    <property type="evidence" value="ECO:0007669"/>
    <property type="project" value="UniProtKB-SubCell"/>
</dbReference>
<dbReference type="PROSITE" id="PS01187">
    <property type="entry name" value="EGF_CA"/>
    <property type="match status" value="4"/>
</dbReference>
<feature type="transmembrane region" description="Helical" evidence="17">
    <location>
        <begin position="1086"/>
        <end position="1108"/>
    </location>
</feature>
<dbReference type="InterPro" id="IPR013032">
    <property type="entry name" value="EGF-like_CS"/>
</dbReference>
<dbReference type="FunFam" id="2.10.25.10:FF:000117">
    <property type="entry name" value="Delta-like protein"/>
    <property type="match status" value="1"/>
</dbReference>
<dbReference type="Pfam" id="PF01414">
    <property type="entry name" value="DSL"/>
    <property type="match status" value="1"/>
</dbReference>
<dbReference type="Gene3D" id="2.10.25.10">
    <property type="entry name" value="Laminin"/>
    <property type="match status" value="15"/>
</dbReference>
<feature type="disulfide bond" evidence="14">
    <location>
        <begin position="191"/>
        <end position="200"/>
    </location>
</feature>
<feature type="disulfide bond" evidence="13">
    <location>
        <begin position="366"/>
        <end position="375"/>
    </location>
</feature>
<feature type="domain" description="EGF-like" evidence="19">
    <location>
        <begin position="529"/>
        <end position="565"/>
    </location>
</feature>
<evidence type="ECO:0000256" key="5">
    <source>
        <dbReference type="ARBA" id="ARBA00022729"/>
    </source>
</evidence>
<keyword evidence="21" id="KW-1185">Reference proteome</keyword>
<dbReference type="SUPFAM" id="SSF57184">
    <property type="entry name" value="Growth factor receptor domain"/>
    <property type="match status" value="1"/>
</dbReference>
<dbReference type="Bgee" id="ENSSSAG00000002753">
    <property type="expression patterns" value="Expressed in muscle tissue and 23 other cell types or tissues"/>
</dbReference>
<dbReference type="Pfam" id="PF07657">
    <property type="entry name" value="MNNL"/>
    <property type="match status" value="1"/>
</dbReference>
<evidence type="ECO:0000256" key="8">
    <source>
        <dbReference type="ARBA" id="ARBA00022976"/>
    </source>
</evidence>
<dbReference type="InterPro" id="IPR011651">
    <property type="entry name" value="Notch_ligand_N"/>
</dbReference>
<keyword evidence="10 15" id="KW-0472">Membrane</keyword>
<dbReference type="SMART" id="SM00051">
    <property type="entry name" value="DSL"/>
    <property type="match status" value="1"/>
</dbReference>
<comment type="caution">
    <text evidence="13">Lacks conserved residue(s) required for the propagation of feature annotation.</text>
</comment>
<organism evidence="21 22">
    <name type="scientific">Salmo salar</name>
    <name type="common">Atlantic salmon</name>
    <dbReference type="NCBI Taxonomy" id="8030"/>
    <lineage>
        <taxon>Eukaryota</taxon>
        <taxon>Metazoa</taxon>
        <taxon>Chordata</taxon>
        <taxon>Craniata</taxon>
        <taxon>Vertebrata</taxon>
        <taxon>Euteleostomi</taxon>
        <taxon>Actinopterygii</taxon>
        <taxon>Neopterygii</taxon>
        <taxon>Teleostei</taxon>
        <taxon>Protacanthopterygii</taxon>
        <taxon>Salmoniformes</taxon>
        <taxon>Salmonidae</taxon>
        <taxon>Salmoninae</taxon>
        <taxon>Salmo</taxon>
    </lineage>
</organism>
<keyword evidence="7" id="KW-0106">Calcium</keyword>
<feature type="domain" description="EGF-like" evidence="19">
    <location>
        <begin position="671"/>
        <end position="707"/>
    </location>
</feature>
<dbReference type="FunFam" id="2.10.25.10:FF:000095">
    <property type="entry name" value="Notch, isoform B"/>
    <property type="match status" value="1"/>
</dbReference>
<dbReference type="PROSITE" id="PS00022">
    <property type="entry name" value="EGF_1"/>
    <property type="match status" value="15"/>
</dbReference>
<evidence type="ECO:0000256" key="9">
    <source>
        <dbReference type="ARBA" id="ARBA00022989"/>
    </source>
</evidence>
<dbReference type="PRINTS" id="PR00010">
    <property type="entry name" value="EGFBLOOD"/>
</dbReference>
<feature type="compositionally biased region" description="Basic and acidic residues" evidence="16">
    <location>
        <begin position="1140"/>
        <end position="1155"/>
    </location>
</feature>
<keyword evidence="11 13" id="KW-1015">Disulfide bond</keyword>
<feature type="disulfide bond" evidence="13">
    <location>
        <begin position="812"/>
        <end position="821"/>
    </location>
</feature>
<evidence type="ECO:0000259" key="19">
    <source>
        <dbReference type="PROSITE" id="PS50026"/>
    </source>
</evidence>
<dbReference type="GO" id="GO:0045597">
    <property type="term" value="P:positive regulation of cell differentiation"/>
    <property type="evidence" value="ECO:0007669"/>
    <property type="project" value="UniProtKB-ARBA"/>
</dbReference>
<keyword evidence="3 13" id="KW-0245">EGF-like domain</keyword>
<dbReference type="GO" id="GO:0005112">
    <property type="term" value="F:Notch binding"/>
    <property type="evidence" value="ECO:0007669"/>
    <property type="project" value="InterPro"/>
</dbReference>
<dbReference type="FunFam" id="2.10.25.10:FF:000472">
    <property type="entry name" value="Uncharacterized protein, isoform A"/>
    <property type="match status" value="1"/>
</dbReference>
<evidence type="ECO:0000256" key="1">
    <source>
        <dbReference type="ARBA" id="ARBA00004479"/>
    </source>
</evidence>
<dbReference type="OrthoDB" id="283575at2759"/>
<dbReference type="PRINTS" id="PR02059">
    <property type="entry name" value="JAGGEDFAMILY"/>
</dbReference>
<keyword evidence="6 15" id="KW-0677">Repeat</keyword>
<dbReference type="FunFam" id="2.10.25.140:FF:000001">
    <property type="entry name" value="Delta-like protein"/>
    <property type="match status" value="1"/>
</dbReference>
<dbReference type="RefSeq" id="XP_014045806.1">
    <property type="nucleotide sequence ID" value="XM_014190331.2"/>
</dbReference>
<feature type="domain" description="EGF-like" evidence="19">
    <location>
        <begin position="491"/>
        <end position="527"/>
    </location>
</feature>
<name>A0A1S3R0Y5_SALSA</name>
<feature type="disulfide bond" evidence="13">
    <location>
        <begin position="517"/>
        <end position="526"/>
    </location>
</feature>
<feature type="compositionally biased region" description="Acidic residues" evidence="16">
    <location>
        <begin position="1167"/>
        <end position="1178"/>
    </location>
</feature>
<dbReference type="SUPFAM" id="SSF57196">
    <property type="entry name" value="EGF/Laminin"/>
    <property type="match status" value="10"/>
</dbReference>
<evidence type="ECO:0000256" key="4">
    <source>
        <dbReference type="ARBA" id="ARBA00022692"/>
    </source>
</evidence>
<evidence type="ECO:0000256" key="3">
    <source>
        <dbReference type="ARBA" id="ARBA00022536"/>
    </source>
</evidence>
<evidence type="ECO:0000256" key="2">
    <source>
        <dbReference type="ARBA" id="ARBA00022473"/>
    </source>
</evidence>
<evidence type="ECO:0000256" key="13">
    <source>
        <dbReference type="PROSITE-ProRule" id="PRU00076"/>
    </source>
</evidence>
<keyword evidence="8" id="KW-0914">Notch signaling pathway</keyword>
<feature type="disulfide bond" evidence="13">
    <location>
        <begin position="621"/>
        <end position="630"/>
    </location>
</feature>
<dbReference type="AlphaFoldDB" id="A0A1S3R0Y5"/>
<dbReference type="InterPro" id="IPR018097">
    <property type="entry name" value="EGF_Ca-bd_CS"/>
</dbReference>
<dbReference type="FunFam" id="2.10.25.10:FF:000431">
    <property type="entry name" value="Delta-like protein"/>
    <property type="match status" value="1"/>
</dbReference>
<evidence type="ECO:0000256" key="11">
    <source>
        <dbReference type="ARBA" id="ARBA00023157"/>
    </source>
</evidence>
<feature type="disulfide bond" evidence="14">
    <location>
        <begin position="224"/>
        <end position="233"/>
    </location>
</feature>
<dbReference type="PANTHER" id="PTHR12916:SF12">
    <property type="entry name" value="DELTA-LIKE PROTEIN"/>
    <property type="match status" value="1"/>
</dbReference>
<evidence type="ECO:0000313" key="21">
    <source>
        <dbReference type="Proteomes" id="UP001652741"/>
    </source>
</evidence>
<evidence type="ECO:0000256" key="15">
    <source>
        <dbReference type="RuleBase" id="RU280815"/>
    </source>
</evidence>
<dbReference type="PaxDb" id="8030-ENSSSAP00000005896"/>
<dbReference type="GeneID" id="106599208"/>
<gene>
    <name evidence="22" type="primary">LOC106599208</name>
</gene>
<feature type="disulfide bond" evidence="13">
    <location>
        <begin position="659"/>
        <end position="668"/>
    </location>
</feature>
<feature type="signal peptide" evidence="18">
    <location>
        <begin position="1"/>
        <end position="26"/>
    </location>
</feature>
<dbReference type="InterPro" id="IPR009030">
    <property type="entry name" value="Growth_fac_rcpt_cys_sf"/>
</dbReference>
<dbReference type="FunFam" id="2.10.25.10:FF:000613">
    <property type="entry name" value="Delta-like protein"/>
    <property type="match status" value="1"/>
</dbReference>
<evidence type="ECO:0000256" key="14">
    <source>
        <dbReference type="PROSITE-ProRule" id="PRU00377"/>
    </source>
</evidence>
<keyword evidence="9 15" id="KW-1133">Transmembrane helix</keyword>
<dbReference type="FunFam" id="2.10.25.10:FF:000018">
    <property type="entry name" value="Delta-like 1"/>
    <property type="match status" value="1"/>
</dbReference>
<feature type="disulfide bond" evidence="13">
    <location>
        <begin position="774"/>
        <end position="783"/>
    </location>
</feature>
<dbReference type="InterPro" id="IPR056986">
    <property type="entry name" value="JAG1_1/2_dom"/>
</dbReference>
<accession>A0A1S3R0Y5</accession>
<dbReference type="PROSITE" id="PS51051">
    <property type="entry name" value="DSL"/>
    <property type="match status" value="1"/>
</dbReference>
<feature type="disulfide bond" evidence="13">
    <location>
        <begin position="442"/>
        <end position="451"/>
    </location>
</feature>
<keyword evidence="2 15" id="KW-0217">Developmental protein</keyword>
<dbReference type="GO" id="GO:0060218">
    <property type="term" value="P:hematopoietic stem cell differentiation"/>
    <property type="evidence" value="ECO:0007669"/>
    <property type="project" value="UniProtKB-ARBA"/>
</dbReference>
<proteinExistence type="predicted"/>
<feature type="disulfide bond" evidence="13">
    <location>
        <begin position="697"/>
        <end position="706"/>
    </location>
</feature>
<dbReference type="InterPro" id="IPR026219">
    <property type="entry name" value="Jagged/Serrate"/>
</dbReference>
<dbReference type="SMART" id="SM00215">
    <property type="entry name" value="VWC_out"/>
    <property type="match status" value="1"/>
</dbReference>
<dbReference type="OMA" id="EGWTNLT"/>
<feature type="domain" description="EGF-like" evidence="19">
    <location>
        <begin position="633"/>
        <end position="669"/>
    </location>
</feature>
<feature type="domain" description="EGF-like" evidence="19">
    <location>
        <begin position="824"/>
        <end position="860"/>
    </location>
</feature>
<dbReference type="PROSITE" id="PS50026">
    <property type="entry name" value="EGF_3"/>
    <property type="match status" value="14"/>
</dbReference>
<feature type="region of interest" description="Disordered" evidence="16">
    <location>
        <begin position="1116"/>
        <end position="1187"/>
    </location>
</feature>
<reference evidence="22" key="1">
    <citation type="submission" date="2025-08" db="UniProtKB">
        <authorList>
            <consortium name="RefSeq"/>
        </authorList>
    </citation>
    <scope>IDENTIFICATION</scope>
</reference>
<dbReference type="GO" id="GO:0031017">
    <property type="term" value="P:exocrine pancreas development"/>
    <property type="evidence" value="ECO:0007669"/>
    <property type="project" value="UniProtKB-ARBA"/>
</dbReference>
<feature type="disulfide bond" evidence="13">
    <location>
        <begin position="479"/>
        <end position="488"/>
    </location>
</feature>
<dbReference type="Pfam" id="PF00008">
    <property type="entry name" value="EGF"/>
    <property type="match status" value="6"/>
</dbReference>
<feature type="domain" description="EGF-like" evidence="19">
    <location>
        <begin position="786"/>
        <end position="822"/>
    </location>
</feature>
<feature type="domain" description="EGF-like" evidence="19">
    <location>
        <begin position="709"/>
        <end position="745"/>
    </location>
</feature>
<evidence type="ECO:0000256" key="6">
    <source>
        <dbReference type="ARBA" id="ARBA00022737"/>
    </source>
</evidence>
<dbReference type="GO" id="GO:0005509">
    <property type="term" value="F:calcium ion binding"/>
    <property type="evidence" value="ECO:0007669"/>
    <property type="project" value="InterPro"/>
</dbReference>
<keyword evidence="12" id="KW-0325">Glycoprotein</keyword>
<feature type="disulfide bond" evidence="13">
    <location>
        <begin position="850"/>
        <end position="859"/>
    </location>
</feature>
<dbReference type="SMART" id="SM00179">
    <property type="entry name" value="EGF_CA"/>
    <property type="match status" value="14"/>
</dbReference>
<dbReference type="Gene3D" id="2.60.40.3510">
    <property type="match status" value="1"/>
</dbReference>
<feature type="disulfide bond" evidence="13">
    <location>
        <begin position="458"/>
        <end position="468"/>
    </location>
</feature>
<dbReference type="InterPro" id="IPR000742">
    <property type="entry name" value="EGF"/>
</dbReference>
<dbReference type="FunFam" id="2.10.25.10:FF:000473">
    <property type="entry name" value="Delta-like protein"/>
    <property type="match status" value="1"/>
</dbReference>
<feature type="disulfide bond" evidence="13">
    <location>
        <begin position="735"/>
        <end position="744"/>
    </location>
</feature>
<feature type="chain" id="PRO_5010171784" description="Delta-like protein" evidence="18">
    <location>
        <begin position="27"/>
        <end position="1251"/>
    </location>
</feature>
<dbReference type="Pfam" id="PF23575">
    <property type="entry name" value="JAG1"/>
    <property type="match status" value="1"/>
</dbReference>
<evidence type="ECO:0000259" key="20">
    <source>
        <dbReference type="PROSITE" id="PS51051"/>
    </source>
</evidence>
<dbReference type="InterPro" id="IPR000152">
    <property type="entry name" value="EGF-type_Asp/Asn_hydroxyl_site"/>
</dbReference>
<feature type="domain" description="EGF-like" evidence="19">
    <location>
        <begin position="748"/>
        <end position="784"/>
    </location>
</feature>
<dbReference type="GO" id="GO:0007219">
    <property type="term" value="P:Notch signaling pathway"/>
    <property type="evidence" value="ECO:0007669"/>
    <property type="project" value="UniProtKB-KW"/>
</dbReference>
<dbReference type="FunFam" id="2.10.25.10:FF:000061">
    <property type="entry name" value="Delta-like protein"/>
    <property type="match status" value="2"/>
</dbReference>
<dbReference type="PANTHER" id="PTHR12916">
    <property type="entry name" value="CYTOCHROME C OXIDASE POLYPEPTIDE VIC-2"/>
    <property type="match status" value="1"/>
</dbReference>
<protein>
    <recommendedName>
        <fullName evidence="15">Delta-like protein</fullName>
    </recommendedName>
</protein>
<feature type="region of interest" description="Disordered" evidence="16">
    <location>
        <begin position="1212"/>
        <end position="1251"/>
    </location>
</feature>